<dbReference type="EMBL" id="LFCV01000063">
    <property type="protein sequence ID" value="KMJ45189.1"/>
    <property type="molecule type" value="Genomic_DNA"/>
</dbReference>
<keyword evidence="3" id="KW-1185">Reference proteome</keyword>
<evidence type="ECO:0000313" key="2">
    <source>
        <dbReference type="EMBL" id="KMJ45189.1"/>
    </source>
</evidence>
<feature type="transmembrane region" description="Helical" evidence="1">
    <location>
        <begin position="36"/>
        <end position="58"/>
    </location>
</feature>
<keyword evidence="1" id="KW-1133">Transmembrane helix</keyword>
<sequence length="65" mass="7810">MFRNLPHERLDQLPIIGYYIHHHLGIVKFNFQSHSLYASDLSAVVILNQLKMIFFYFVRVKKYQA</sequence>
<dbReference type="PATRIC" id="fig|880157.4.peg.2198"/>
<organism evidence="2 3">
    <name type="scientific">Xenorhabdus khoisanae</name>
    <dbReference type="NCBI Taxonomy" id="880157"/>
    <lineage>
        <taxon>Bacteria</taxon>
        <taxon>Pseudomonadati</taxon>
        <taxon>Pseudomonadota</taxon>
        <taxon>Gammaproteobacteria</taxon>
        <taxon>Enterobacterales</taxon>
        <taxon>Morganellaceae</taxon>
        <taxon>Xenorhabdus</taxon>
    </lineage>
</organism>
<reference evidence="2 3" key="1">
    <citation type="submission" date="2015-06" db="EMBL/GenBank/DDBJ databases">
        <title>Draft Whole-Genome Sequence of the Entomopathogenic Bacterium Xenorhabdus khoisanae.</title>
        <authorList>
            <person name="Naidoo S."/>
            <person name="Featherston J."/>
            <person name="Gray V.M."/>
        </authorList>
    </citation>
    <scope>NUCLEOTIDE SEQUENCE [LARGE SCALE GENOMIC DNA]</scope>
    <source>
        <strain evidence="2 3">MCB</strain>
    </source>
</reference>
<gene>
    <name evidence="2" type="ORF">AB204_10375</name>
</gene>
<comment type="caution">
    <text evidence="2">The sequence shown here is derived from an EMBL/GenBank/DDBJ whole genome shotgun (WGS) entry which is preliminary data.</text>
</comment>
<dbReference type="AlphaFoldDB" id="A0A0J5FST8"/>
<accession>A0A0J5FST8</accession>
<evidence type="ECO:0000313" key="3">
    <source>
        <dbReference type="Proteomes" id="UP000036277"/>
    </source>
</evidence>
<protein>
    <submittedName>
        <fullName evidence="2">Uncharacterized protein</fullName>
    </submittedName>
</protein>
<keyword evidence="1" id="KW-0472">Membrane</keyword>
<proteinExistence type="predicted"/>
<name>A0A0J5FST8_9GAMM</name>
<keyword evidence="1" id="KW-0812">Transmembrane</keyword>
<evidence type="ECO:0000256" key="1">
    <source>
        <dbReference type="SAM" id="Phobius"/>
    </source>
</evidence>
<dbReference type="Proteomes" id="UP000036277">
    <property type="component" value="Unassembled WGS sequence"/>
</dbReference>